<proteinExistence type="predicted"/>
<dbReference type="Proteomes" id="UP000198893">
    <property type="component" value="Unassembled WGS sequence"/>
</dbReference>
<dbReference type="CDD" id="cd00248">
    <property type="entry name" value="Mth938-like"/>
    <property type="match status" value="1"/>
</dbReference>
<dbReference type="InterPro" id="IPR007523">
    <property type="entry name" value="NDUFAF3/AAMDC"/>
</dbReference>
<dbReference type="AlphaFoldDB" id="A0A1H8N7E2"/>
<gene>
    <name evidence="1" type="ORF">SAMN04490248_10341</name>
</gene>
<evidence type="ECO:0000313" key="2">
    <source>
        <dbReference type="Proteomes" id="UP000198893"/>
    </source>
</evidence>
<sequence length="117" mass="12255">MKLTEMTFPEARPIDGYGPGFFRVGGEVVEGAVIVHSGGVMHWGGLEDSASALRLANEIDVLLLGTGAEMATPPAEFRAALEEAGVGLEPMQSASACRTYNILLSEGRRVAAALLPI</sequence>
<keyword evidence="2" id="KW-1185">Reference proteome</keyword>
<evidence type="ECO:0000313" key="1">
    <source>
        <dbReference type="EMBL" id="SEO25490.1"/>
    </source>
</evidence>
<dbReference type="Pfam" id="PF04430">
    <property type="entry name" value="DUF498"/>
    <property type="match status" value="1"/>
</dbReference>
<accession>A0A1H8N7E2</accession>
<dbReference type="PANTHER" id="PTHR21192">
    <property type="entry name" value="NUCLEAR PROTEIN E3-3"/>
    <property type="match status" value="1"/>
</dbReference>
<name>A0A1H8N7E2_9RHOB</name>
<organism evidence="1 2">
    <name type="scientific">Salinihabitans flavidus</name>
    <dbReference type="NCBI Taxonomy" id="569882"/>
    <lineage>
        <taxon>Bacteria</taxon>
        <taxon>Pseudomonadati</taxon>
        <taxon>Pseudomonadota</taxon>
        <taxon>Alphaproteobacteria</taxon>
        <taxon>Rhodobacterales</taxon>
        <taxon>Roseobacteraceae</taxon>
        <taxon>Salinihabitans</taxon>
    </lineage>
</organism>
<dbReference type="PANTHER" id="PTHR21192:SF2">
    <property type="entry name" value="NADH DEHYDROGENASE [UBIQUINONE] 1 ALPHA SUBCOMPLEX ASSEMBLY FACTOR 3"/>
    <property type="match status" value="1"/>
</dbReference>
<reference evidence="1 2" key="1">
    <citation type="submission" date="2016-10" db="EMBL/GenBank/DDBJ databases">
        <authorList>
            <person name="de Groot N.N."/>
        </authorList>
    </citation>
    <scope>NUCLEOTIDE SEQUENCE [LARGE SCALE GENOMIC DNA]</scope>
    <source>
        <strain evidence="1 2">DSM 27842</strain>
    </source>
</reference>
<dbReference type="EMBL" id="FODS01000003">
    <property type="protein sequence ID" value="SEO25490.1"/>
    <property type="molecule type" value="Genomic_DNA"/>
</dbReference>
<protein>
    <submittedName>
        <fullName evidence="1">Uncharacterized conserved protein, contains Mth938-like domain</fullName>
    </submittedName>
</protein>
<dbReference type="OrthoDB" id="7351393at2"/>
<dbReference type="RefSeq" id="WP_093115510.1">
    <property type="nucleotide sequence ID" value="NZ_FODS01000003.1"/>
</dbReference>
<dbReference type="InterPro" id="IPR036748">
    <property type="entry name" value="MTH938-like_sf"/>
</dbReference>
<dbReference type="STRING" id="569882.SAMN04490248_10341"/>
<dbReference type="SUPFAM" id="SSF64076">
    <property type="entry name" value="MTH938-like"/>
    <property type="match status" value="1"/>
</dbReference>
<dbReference type="Gene3D" id="3.40.1230.10">
    <property type="entry name" value="MTH938-like"/>
    <property type="match status" value="1"/>
</dbReference>